<sequence>QRRFLQHVPAETASVLCAEQVKVQQKQSPSGDEEGKDSPVRDSDSQYGTWETGLRTDDSLTPATPSSESNLSPSPRKPTPPHTPGDAASQVDAVDSLLPSSSSQSQLPSFPDAPVVLLDTSALRSRAQLGKKRAPRTRPTRAARQSNTLTEEGTTEDWLYRDSTEAKPERKDDSDSEETTRGADGGSAVASQPQRVALFPGMDPSALKVIMFVFNVVNQRLLTEAQSGFLLGERLKGRKRFWIRSS</sequence>
<reference evidence="3" key="3">
    <citation type="submission" date="2025-09" db="UniProtKB">
        <authorList>
            <consortium name="Ensembl"/>
        </authorList>
    </citation>
    <scope>IDENTIFICATION</scope>
</reference>
<dbReference type="GeneTree" id="ENSGT00940000154184"/>
<evidence type="ECO:0000313" key="4">
    <source>
        <dbReference type="Proteomes" id="UP000472265"/>
    </source>
</evidence>
<organism evidence="3 4">
    <name type="scientific">Sparus aurata</name>
    <name type="common">Gilthead sea bream</name>
    <dbReference type="NCBI Taxonomy" id="8175"/>
    <lineage>
        <taxon>Eukaryota</taxon>
        <taxon>Metazoa</taxon>
        <taxon>Chordata</taxon>
        <taxon>Craniata</taxon>
        <taxon>Vertebrata</taxon>
        <taxon>Euteleostomi</taxon>
        <taxon>Actinopterygii</taxon>
        <taxon>Neopterygii</taxon>
        <taxon>Teleostei</taxon>
        <taxon>Neoteleostei</taxon>
        <taxon>Acanthomorphata</taxon>
        <taxon>Eupercaria</taxon>
        <taxon>Spariformes</taxon>
        <taxon>Sparidae</taxon>
        <taxon>Sparus</taxon>
    </lineage>
</organism>
<name>A0A671U6R6_SPAAU</name>
<proteinExistence type="predicted"/>
<dbReference type="InterPro" id="IPR032764">
    <property type="entry name" value="Tankyrase-bd_C"/>
</dbReference>
<accession>A0A671U6R6</accession>
<dbReference type="InterPro" id="IPR040006">
    <property type="entry name" value="TNKS1BP1-like"/>
</dbReference>
<feature type="domain" description="Tankyrase 1-binding protein C-terminal" evidence="2">
    <location>
        <begin position="105"/>
        <end position="239"/>
    </location>
</feature>
<reference evidence="3" key="2">
    <citation type="submission" date="2025-08" db="UniProtKB">
        <authorList>
            <consortium name="Ensembl"/>
        </authorList>
    </citation>
    <scope>IDENTIFICATION</scope>
</reference>
<dbReference type="Pfam" id="PF15327">
    <property type="entry name" value="Tankyrase_bdg_C"/>
    <property type="match status" value="1"/>
</dbReference>
<gene>
    <name evidence="3" type="primary">LOC115581325</name>
</gene>
<feature type="region of interest" description="Disordered" evidence="1">
    <location>
        <begin position="18"/>
        <end position="112"/>
    </location>
</feature>
<feature type="compositionally biased region" description="Polar residues" evidence="1">
    <location>
        <begin position="59"/>
        <end position="71"/>
    </location>
</feature>
<dbReference type="PANTHER" id="PTHR22042:SF3">
    <property type="entry name" value="RIKEN CDNA 2900026A02 GENE"/>
    <property type="match status" value="1"/>
</dbReference>
<feature type="compositionally biased region" description="Basic and acidic residues" evidence="1">
    <location>
        <begin position="158"/>
        <end position="181"/>
    </location>
</feature>
<protein>
    <submittedName>
        <fullName evidence="3">Trichohyalin-like</fullName>
    </submittedName>
</protein>
<dbReference type="Ensembl" id="ENSSAUT00010010035.1">
    <property type="protein sequence ID" value="ENSSAUP00010009408.1"/>
    <property type="gene ID" value="ENSSAUG00010004626.1"/>
</dbReference>
<evidence type="ECO:0000313" key="3">
    <source>
        <dbReference type="Ensembl" id="ENSSAUP00010009408.1"/>
    </source>
</evidence>
<keyword evidence="4" id="KW-1185">Reference proteome</keyword>
<dbReference type="SMART" id="SM01319">
    <property type="entry name" value="Tankyrase_bdg_C"/>
    <property type="match status" value="1"/>
</dbReference>
<dbReference type="AlphaFoldDB" id="A0A671U6R6"/>
<feature type="compositionally biased region" description="Basic residues" evidence="1">
    <location>
        <begin position="129"/>
        <end position="141"/>
    </location>
</feature>
<evidence type="ECO:0000259" key="2">
    <source>
        <dbReference type="SMART" id="SM01319"/>
    </source>
</evidence>
<feature type="region of interest" description="Disordered" evidence="1">
    <location>
        <begin position="126"/>
        <end position="189"/>
    </location>
</feature>
<reference evidence="3" key="1">
    <citation type="submission" date="2021-04" db="EMBL/GenBank/DDBJ databases">
        <authorList>
            <consortium name="Wellcome Sanger Institute Data Sharing"/>
        </authorList>
    </citation>
    <scope>NUCLEOTIDE SEQUENCE [LARGE SCALE GENOMIC DNA]</scope>
</reference>
<evidence type="ECO:0000256" key="1">
    <source>
        <dbReference type="SAM" id="MobiDB-lite"/>
    </source>
</evidence>
<dbReference type="PANTHER" id="PTHR22042">
    <property type="entry name" value="TANKYRASE 1 BINDING PROTEIN"/>
    <property type="match status" value="1"/>
</dbReference>
<dbReference type="Proteomes" id="UP000472265">
    <property type="component" value="Chromosome 5"/>
</dbReference>
<feature type="compositionally biased region" description="Low complexity" evidence="1">
    <location>
        <begin position="96"/>
        <end position="109"/>
    </location>
</feature>